<reference evidence="2" key="1">
    <citation type="journal article" date="2021" name="BMC Genomics">
        <title>Chromosome-level genome assembly and manually-curated proteome of model necrotroph Parastagonospora nodorum Sn15 reveals a genome-wide trove of candidate effector homologs, and redundancy of virulence-related functions within an accessory chromosome.</title>
        <authorList>
            <person name="Bertazzoni S."/>
            <person name="Jones D.A.B."/>
            <person name="Phan H.T."/>
            <person name="Tan K.-C."/>
            <person name="Hane J.K."/>
        </authorList>
    </citation>
    <scope>NUCLEOTIDE SEQUENCE [LARGE SCALE GENOMIC DNA]</scope>
    <source>
        <strain evidence="2">SN15 / ATCC MYA-4574 / FGSC 10173)</strain>
    </source>
</reference>
<gene>
    <name evidence="1" type="ORF">JI435_026590</name>
</gene>
<accession>A0A7U2F1M0</accession>
<dbReference type="VEuPathDB" id="FungiDB:JI435_026590"/>
<keyword evidence="2" id="KW-1185">Reference proteome</keyword>
<dbReference type="AlphaFoldDB" id="A0A7U2F1M0"/>
<evidence type="ECO:0000313" key="1">
    <source>
        <dbReference type="EMBL" id="QRC94909.1"/>
    </source>
</evidence>
<sequence length="108" mass="12742">MSLPQTLSHLLIHIGTSFAHVESTLHIPTCLRFFPPSASPDELCTLALLFVVAPLHGYMTLPMLDYLGLGEREAGWRWEWRRCVKWHVQLLLMFWAMVVQVRVWRWIW</sequence>
<evidence type="ECO:0000313" key="2">
    <source>
        <dbReference type="Proteomes" id="UP000663193"/>
    </source>
</evidence>
<proteinExistence type="predicted"/>
<dbReference type="EMBL" id="CP069027">
    <property type="protein sequence ID" value="QRC94909.1"/>
    <property type="molecule type" value="Genomic_DNA"/>
</dbReference>
<dbReference type="OrthoDB" id="3793484at2759"/>
<name>A0A7U2F1M0_PHANO</name>
<organism evidence="1 2">
    <name type="scientific">Phaeosphaeria nodorum (strain SN15 / ATCC MYA-4574 / FGSC 10173)</name>
    <name type="common">Glume blotch fungus</name>
    <name type="synonym">Parastagonospora nodorum</name>
    <dbReference type="NCBI Taxonomy" id="321614"/>
    <lineage>
        <taxon>Eukaryota</taxon>
        <taxon>Fungi</taxon>
        <taxon>Dikarya</taxon>
        <taxon>Ascomycota</taxon>
        <taxon>Pezizomycotina</taxon>
        <taxon>Dothideomycetes</taxon>
        <taxon>Pleosporomycetidae</taxon>
        <taxon>Pleosporales</taxon>
        <taxon>Pleosporineae</taxon>
        <taxon>Phaeosphaeriaceae</taxon>
        <taxon>Parastagonospora</taxon>
    </lineage>
</organism>
<dbReference type="Proteomes" id="UP000663193">
    <property type="component" value="Chromosome 5"/>
</dbReference>
<protein>
    <submittedName>
        <fullName evidence="1">Uncharacterized protein</fullName>
    </submittedName>
</protein>